<sequence>MEFVVKTMEISLNVFINMHCFYLLWDMCLISL</sequence>
<dbReference type="EMBL" id="GBXM01054599">
    <property type="protein sequence ID" value="JAH53978.1"/>
    <property type="molecule type" value="Transcribed_RNA"/>
</dbReference>
<reference evidence="1" key="1">
    <citation type="submission" date="2014-11" db="EMBL/GenBank/DDBJ databases">
        <authorList>
            <person name="Amaro Gonzalez C."/>
        </authorList>
    </citation>
    <scope>NUCLEOTIDE SEQUENCE</scope>
</reference>
<organism evidence="1">
    <name type="scientific">Anguilla anguilla</name>
    <name type="common">European freshwater eel</name>
    <name type="synonym">Muraena anguilla</name>
    <dbReference type="NCBI Taxonomy" id="7936"/>
    <lineage>
        <taxon>Eukaryota</taxon>
        <taxon>Metazoa</taxon>
        <taxon>Chordata</taxon>
        <taxon>Craniata</taxon>
        <taxon>Vertebrata</taxon>
        <taxon>Euteleostomi</taxon>
        <taxon>Actinopterygii</taxon>
        <taxon>Neopterygii</taxon>
        <taxon>Teleostei</taxon>
        <taxon>Anguilliformes</taxon>
        <taxon>Anguillidae</taxon>
        <taxon>Anguilla</taxon>
    </lineage>
</organism>
<name>A0A0E9TMM0_ANGAN</name>
<evidence type="ECO:0000313" key="1">
    <source>
        <dbReference type="EMBL" id="JAH53978.1"/>
    </source>
</evidence>
<accession>A0A0E9TMM0</accession>
<protein>
    <submittedName>
        <fullName evidence="1">Uncharacterized protein</fullName>
    </submittedName>
</protein>
<reference evidence="1" key="2">
    <citation type="journal article" date="2015" name="Fish Shellfish Immunol.">
        <title>Early steps in the European eel (Anguilla anguilla)-Vibrio vulnificus interaction in the gills: Role of the RtxA13 toxin.</title>
        <authorList>
            <person name="Callol A."/>
            <person name="Pajuelo D."/>
            <person name="Ebbesson L."/>
            <person name="Teles M."/>
            <person name="MacKenzie S."/>
            <person name="Amaro C."/>
        </authorList>
    </citation>
    <scope>NUCLEOTIDE SEQUENCE</scope>
</reference>
<proteinExistence type="predicted"/>
<dbReference type="AlphaFoldDB" id="A0A0E9TMM0"/>